<evidence type="ECO:0000256" key="5">
    <source>
        <dbReference type="ARBA" id="ARBA00022840"/>
    </source>
</evidence>
<dbReference type="UniPathway" id="UPA00704">
    <property type="reaction ID" value="UER00715"/>
</dbReference>
<name>A0A7W1T9D0_9LIST</name>
<reference evidence="10 11" key="2">
    <citation type="submission" date="2020-08" db="EMBL/GenBank/DDBJ databases">
        <title>Listeria ohnekaius sp. nov. and Listeria portnoyii sp. nov. isolated from non-agricultural and natural environments.</title>
        <authorList>
            <person name="Weller D."/>
            <person name="Belias A.M."/>
            <person name="Liao J."/>
            <person name="Guo S."/>
            <person name="Orsi R.H."/>
            <person name="Wiedmann M."/>
        </authorList>
    </citation>
    <scope>NUCLEOTIDE SEQUENCE [LARGE SCALE GENOMIC DNA]</scope>
    <source>
        <strain evidence="10 11">FSL W9-0585</strain>
    </source>
</reference>
<keyword evidence="11" id="KW-1185">Reference proteome</keyword>
<dbReference type="GO" id="GO:0016052">
    <property type="term" value="P:carbohydrate catabolic process"/>
    <property type="evidence" value="ECO:0007669"/>
    <property type="project" value="UniProtKB-ARBA"/>
</dbReference>
<dbReference type="GO" id="GO:0005524">
    <property type="term" value="F:ATP binding"/>
    <property type="evidence" value="ECO:0007669"/>
    <property type="project" value="UniProtKB-UniRule"/>
</dbReference>
<comment type="caution">
    <text evidence="10">The sequence shown here is derived from an EMBL/GenBank/DDBJ whole genome shotgun (WGS) entry which is preliminary data.</text>
</comment>
<accession>A0A7W1T9D0</accession>
<keyword evidence="7" id="KW-0423">Lactose metabolism</keyword>
<dbReference type="EC" id="2.7.1.144" evidence="7"/>
<sequence length="303" mass="32742">MIYTVTLNPSIDYIVEVDDLALGHLNRMKTSIKLPGGKGVNVSRILNQLRVDNCALGFLGGFTGNFIQQWLENEGSTNRFTHIADDTRINVKLKHGEETEINGTGPTISSAEVVAFFQQFDAMKKGDIVVLSGSIPPSLGSDFYNRIIAKCEAKEIEFMIDTTGTSLLDTLSRGPFLIKPNHHELAELFGVELNGIEDIVIYGKKCLELGAKHVIVSLAGDGALLFVEDKVYQSNTPIGQVKNSVGAGDSMIGGFIGTYTETRDVLKAFQVAVATGSATAFSTDLATNDAIQKLIPEVKISEI</sequence>
<dbReference type="GO" id="GO:0008662">
    <property type="term" value="F:1-phosphofructokinase activity"/>
    <property type="evidence" value="ECO:0007669"/>
    <property type="project" value="UniProtKB-UniRule"/>
</dbReference>
<evidence type="ECO:0000313" key="10">
    <source>
        <dbReference type="EMBL" id="MBA3927863.1"/>
    </source>
</evidence>
<dbReference type="FunFam" id="3.40.1190.20:FF:000001">
    <property type="entry name" value="Phosphofructokinase"/>
    <property type="match status" value="1"/>
</dbReference>
<comment type="similarity">
    <text evidence="7">Belongs to the carbohydrate kinase PfkB family. LacC subfamily.</text>
</comment>
<evidence type="ECO:0000259" key="9">
    <source>
        <dbReference type="Pfam" id="PF00294"/>
    </source>
</evidence>
<dbReference type="InterPro" id="IPR002173">
    <property type="entry name" value="Carboh/pur_kinase_PfkB_CS"/>
</dbReference>
<dbReference type="GO" id="GO:0044281">
    <property type="term" value="P:small molecule metabolic process"/>
    <property type="evidence" value="ECO:0007669"/>
    <property type="project" value="UniProtKB-ARBA"/>
</dbReference>
<dbReference type="InterPro" id="IPR029056">
    <property type="entry name" value="Ribokinase-like"/>
</dbReference>
<dbReference type="PROSITE" id="PS00584">
    <property type="entry name" value="PFKB_KINASES_2"/>
    <property type="match status" value="1"/>
</dbReference>
<evidence type="ECO:0000256" key="1">
    <source>
        <dbReference type="ARBA" id="ARBA00005380"/>
    </source>
</evidence>
<evidence type="ECO:0000256" key="7">
    <source>
        <dbReference type="PIRNR" id="PIRNR000535"/>
    </source>
</evidence>
<organism evidence="10 11">
    <name type="scientific">Listeria rustica</name>
    <dbReference type="NCBI Taxonomy" id="2713503"/>
    <lineage>
        <taxon>Bacteria</taxon>
        <taxon>Bacillati</taxon>
        <taxon>Bacillota</taxon>
        <taxon>Bacilli</taxon>
        <taxon>Bacillales</taxon>
        <taxon>Listeriaceae</taxon>
        <taxon>Listeria</taxon>
    </lineage>
</organism>
<feature type="domain" description="Carbohydrate kinase PfkB" evidence="9">
    <location>
        <begin position="8"/>
        <end position="285"/>
    </location>
</feature>
<comment type="catalytic activity">
    <reaction evidence="6 8">
        <text>beta-D-fructose 1-phosphate + ATP = beta-D-fructose 1,6-bisphosphate + ADP + H(+)</text>
        <dbReference type="Rhea" id="RHEA:14213"/>
        <dbReference type="ChEBI" id="CHEBI:15378"/>
        <dbReference type="ChEBI" id="CHEBI:30616"/>
        <dbReference type="ChEBI" id="CHEBI:32966"/>
        <dbReference type="ChEBI" id="CHEBI:138881"/>
        <dbReference type="ChEBI" id="CHEBI:456216"/>
        <dbReference type="EC" id="2.7.1.56"/>
    </reaction>
</comment>
<comment type="function">
    <text evidence="8">Catalyzes the ATP-dependent phosphorylation of fructose-l-phosphate to fructose-l,6-bisphosphate.</text>
</comment>
<dbReference type="GO" id="GO:0009024">
    <property type="term" value="F:tagatose-6-phosphate kinase activity"/>
    <property type="evidence" value="ECO:0007669"/>
    <property type="project" value="UniProtKB-EC"/>
</dbReference>
<dbReference type="PANTHER" id="PTHR46566:SF1">
    <property type="entry name" value="1-PHOSPHOFRUCTOKINASE"/>
    <property type="match status" value="1"/>
</dbReference>
<dbReference type="Pfam" id="PF00294">
    <property type="entry name" value="PfkB"/>
    <property type="match status" value="1"/>
</dbReference>
<dbReference type="AlphaFoldDB" id="A0A7W1T9D0"/>
<dbReference type="GO" id="GO:0005829">
    <property type="term" value="C:cytosol"/>
    <property type="evidence" value="ECO:0007669"/>
    <property type="project" value="TreeGrafter"/>
</dbReference>
<dbReference type="InterPro" id="IPR022463">
    <property type="entry name" value="1-PFruKinase"/>
</dbReference>
<evidence type="ECO:0000256" key="8">
    <source>
        <dbReference type="RuleBase" id="RU369061"/>
    </source>
</evidence>
<gene>
    <name evidence="10" type="primary">pfkB</name>
    <name evidence="10" type="ORF">HPK16_16115</name>
</gene>
<evidence type="ECO:0000313" key="11">
    <source>
        <dbReference type="Proteomes" id="UP000548787"/>
    </source>
</evidence>
<reference evidence="10 11" key="1">
    <citation type="submission" date="2020-05" db="EMBL/GenBank/DDBJ databases">
        <authorList>
            <person name="Carlin C.R."/>
        </authorList>
    </citation>
    <scope>NUCLEOTIDE SEQUENCE [LARGE SCALE GENOMIC DNA]</scope>
    <source>
        <strain evidence="10 11">FSL W9-0585</strain>
    </source>
</reference>
<dbReference type="InterPro" id="IPR011611">
    <property type="entry name" value="PfkB_dom"/>
</dbReference>
<dbReference type="Proteomes" id="UP000548787">
    <property type="component" value="Unassembled WGS sequence"/>
</dbReference>
<dbReference type="NCBIfam" id="TIGR03828">
    <property type="entry name" value="pfkB"/>
    <property type="match status" value="1"/>
</dbReference>
<dbReference type="Gene3D" id="3.40.1190.20">
    <property type="match status" value="1"/>
</dbReference>
<evidence type="ECO:0000256" key="4">
    <source>
        <dbReference type="ARBA" id="ARBA00022777"/>
    </source>
</evidence>
<dbReference type="GO" id="GO:2001059">
    <property type="term" value="P:D-tagatose 6-phosphate catabolic process"/>
    <property type="evidence" value="ECO:0007669"/>
    <property type="project" value="UniProtKB-UniPathway"/>
</dbReference>
<keyword evidence="4 8" id="KW-0418">Kinase</keyword>
<dbReference type="PIRSF" id="PIRSF000535">
    <property type="entry name" value="1PFK/6PFK/LacC"/>
    <property type="match status" value="1"/>
</dbReference>
<dbReference type="CDD" id="cd01164">
    <property type="entry name" value="FruK_PfkB_like"/>
    <property type="match status" value="1"/>
</dbReference>
<dbReference type="GO" id="GO:0005988">
    <property type="term" value="P:lactose metabolic process"/>
    <property type="evidence" value="ECO:0007669"/>
    <property type="project" value="UniProtKB-KW"/>
</dbReference>
<keyword evidence="2 7" id="KW-0808">Transferase</keyword>
<comment type="catalytic activity">
    <reaction evidence="7">
        <text>D-tagatofuranose 6-phosphate + ATP = D-tagatofuranose 1,6-bisphosphate + ADP + H(+)</text>
        <dbReference type="Rhea" id="RHEA:12420"/>
        <dbReference type="ChEBI" id="CHEBI:15378"/>
        <dbReference type="ChEBI" id="CHEBI:30616"/>
        <dbReference type="ChEBI" id="CHEBI:58694"/>
        <dbReference type="ChEBI" id="CHEBI:58695"/>
        <dbReference type="ChEBI" id="CHEBI:456216"/>
        <dbReference type="EC" id="2.7.1.144"/>
    </reaction>
</comment>
<dbReference type="EMBL" id="JABJVM010000030">
    <property type="protein sequence ID" value="MBA3927863.1"/>
    <property type="molecule type" value="Genomic_DNA"/>
</dbReference>
<evidence type="ECO:0000256" key="6">
    <source>
        <dbReference type="ARBA" id="ARBA00047745"/>
    </source>
</evidence>
<evidence type="ECO:0000256" key="3">
    <source>
        <dbReference type="ARBA" id="ARBA00022741"/>
    </source>
</evidence>
<comment type="pathway">
    <text evidence="7">Carbohydrate metabolism; D-tagatose 6-phosphate degradation; D-glyceraldehyde 3-phosphate and glycerone phosphate from D-tagatose 6-phosphate: step 1/2.</text>
</comment>
<protein>
    <recommendedName>
        <fullName evidence="7">Tagatose-6-phosphate kinase</fullName>
        <ecNumber evidence="7">2.7.1.144</ecNumber>
    </recommendedName>
</protein>
<evidence type="ECO:0000256" key="2">
    <source>
        <dbReference type="ARBA" id="ARBA00022679"/>
    </source>
</evidence>
<proteinExistence type="inferred from homology"/>
<dbReference type="RefSeq" id="WP_181677923.1">
    <property type="nucleotide sequence ID" value="NZ_JABJVM010000030.1"/>
</dbReference>
<dbReference type="PANTHER" id="PTHR46566">
    <property type="entry name" value="1-PHOSPHOFRUCTOKINASE-RELATED"/>
    <property type="match status" value="1"/>
</dbReference>
<dbReference type="SUPFAM" id="SSF53613">
    <property type="entry name" value="Ribokinase-like"/>
    <property type="match status" value="1"/>
</dbReference>
<dbReference type="InterPro" id="IPR017583">
    <property type="entry name" value="Tagatose/fructose_Pkinase"/>
</dbReference>
<comment type="similarity">
    <text evidence="1">Belongs to the carbohydrate kinase pfkB family.</text>
</comment>
<keyword evidence="5 7" id="KW-0067">ATP-binding</keyword>
<dbReference type="NCBIfam" id="TIGR03168">
    <property type="entry name" value="1-PFK"/>
    <property type="match status" value="1"/>
</dbReference>
<keyword evidence="3 7" id="KW-0547">Nucleotide-binding</keyword>